<evidence type="ECO:0000256" key="7">
    <source>
        <dbReference type="SAM" id="Phobius"/>
    </source>
</evidence>
<feature type="transmembrane region" description="Helical" evidence="7">
    <location>
        <begin position="464"/>
        <end position="486"/>
    </location>
</feature>
<dbReference type="GO" id="GO:0006629">
    <property type="term" value="P:lipid metabolic process"/>
    <property type="evidence" value="ECO:0007669"/>
    <property type="project" value="InterPro"/>
</dbReference>
<organism evidence="9 10">
    <name type="scientific">Corynespora cassiicola Philippines</name>
    <dbReference type="NCBI Taxonomy" id="1448308"/>
    <lineage>
        <taxon>Eukaryota</taxon>
        <taxon>Fungi</taxon>
        <taxon>Dikarya</taxon>
        <taxon>Ascomycota</taxon>
        <taxon>Pezizomycotina</taxon>
        <taxon>Dothideomycetes</taxon>
        <taxon>Pleosporomycetidae</taxon>
        <taxon>Pleosporales</taxon>
        <taxon>Corynesporascaceae</taxon>
        <taxon>Corynespora</taxon>
    </lineage>
</organism>
<dbReference type="Proteomes" id="UP000240883">
    <property type="component" value="Unassembled WGS sequence"/>
</dbReference>
<evidence type="ECO:0000256" key="4">
    <source>
        <dbReference type="ARBA" id="ARBA00022692"/>
    </source>
</evidence>
<evidence type="ECO:0000256" key="3">
    <source>
        <dbReference type="ARBA" id="ARBA00022679"/>
    </source>
</evidence>
<feature type="transmembrane region" description="Helical" evidence="7">
    <location>
        <begin position="34"/>
        <end position="52"/>
    </location>
</feature>
<dbReference type="Pfam" id="PF13813">
    <property type="entry name" value="MBOAT_2"/>
    <property type="match status" value="1"/>
</dbReference>
<feature type="transmembrane region" description="Helical" evidence="7">
    <location>
        <begin position="64"/>
        <end position="82"/>
    </location>
</feature>
<keyword evidence="10" id="KW-1185">Reference proteome</keyword>
<dbReference type="PANTHER" id="PTHR31595">
    <property type="entry name" value="LONG-CHAIN-ALCOHOL O-FATTY-ACYLTRANSFERASE 3-RELATED"/>
    <property type="match status" value="1"/>
</dbReference>
<comment type="subcellular location">
    <subcellularLocation>
        <location evidence="1">Membrane</location>
        <topology evidence="1">Multi-pass membrane protein</topology>
    </subcellularLocation>
</comment>
<dbReference type="AlphaFoldDB" id="A0A2T2P0K2"/>
<name>A0A2T2P0K2_CORCC</name>
<evidence type="ECO:0000313" key="10">
    <source>
        <dbReference type="Proteomes" id="UP000240883"/>
    </source>
</evidence>
<feature type="domain" description="Wax synthase" evidence="8">
    <location>
        <begin position="360"/>
        <end position="436"/>
    </location>
</feature>
<feature type="transmembrane region" description="Helical" evidence="7">
    <location>
        <begin position="432"/>
        <end position="452"/>
    </location>
</feature>
<dbReference type="GO" id="GO:0008374">
    <property type="term" value="F:O-acyltransferase activity"/>
    <property type="evidence" value="ECO:0007669"/>
    <property type="project" value="InterPro"/>
</dbReference>
<evidence type="ECO:0000256" key="2">
    <source>
        <dbReference type="ARBA" id="ARBA00007282"/>
    </source>
</evidence>
<dbReference type="InterPro" id="IPR032805">
    <property type="entry name" value="Wax_synthase_dom"/>
</dbReference>
<keyword evidence="3" id="KW-0808">Transferase</keyword>
<dbReference type="OrthoDB" id="2796277at2759"/>
<feature type="transmembrane region" description="Helical" evidence="7">
    <location>
        <begin position="88"/>
        <end position="110"/>
    </location>
</feature>
<keyword evidence="4 7" id="KW-0812">Transmembrane</keyword>
<dbReference type="PANTHER" id="PTHR31595:SF67">
    <property type="entry name" value="WAX SYNTHASE DOMAIN-CONTAINING PROTEIN"/>
    <property type="match status" value="1"/>
</dbReference>
<keyword evidence="6 7" id="KW-0472">Membrane</keyword>
<dbReference type="EMBL" id="KZ678131">
    <property type="protein sequence ID" value="PSN71210.1"/>
    <property type="molecule type" value="Genomic_DNA"/>
</dbReference>
<evidence type="ECO:0000256" key="5">
    <source>
        <dbReference type="ARBA" id="ARBA00022989"/>
    </source>
</evidence>
<protein>
    <recommendedName>
        <fullName evidence="8">Wax synthase domain-containing protein</fullName>
    </recommendedName>
</protein>
<evidence type="ECO:0000256" key="1">
    <source>
        <dbReference type="ARBA" id="ARBA00004141"/>
    </source>
</evidence>
<evidence type="ECO:0000259" key="8">
    <source>
        <dbReference type="Pfam" id="PF13813"/>
    </source>
</evidence>
<dbReference type="GO" id="GO:0016020">
    <property type="term" value="C:membrane"/>
    <property type="evidence" value="ECO:0007669"/>
    <property type="project" value="UniProtKB-SubCell"/>
</dbReference>
<gene>
    <name evidence="9" type="ORF">BS50DRAFT_618287</name>
</gene>
<keyword evidence="5 7" id="KW-1133">Transmembrane helix</keyword>
<proteinExistence type="inferred from homology"/>
<comment type="similarity">
    <text evidence="2">Belongs to the wax synthase family.</text>
</comment>
<evidence type="ECO:0000313" key="9">
    <source>
        <dbReference type="EMBL" id="PSN71210.1"/>
    </source>
</evidence>
<sequence>METTDSWPRSHHDLIRHYAKQYEEQTGSGEFTPFVYPWGAFGAFVVIGYLLIPHQNRPWLRRLRFVAFAWIAAFAAYCIIYMRARSMAASLGVGLMSAWSVVWIAAILVVNDAQTDFQRIERTEGVFGSSVLNDKTEDGYPHGKSERKENGYTKRVVPNGGQVYNHLGPSKRHGEFAWQPYPLTPFMERLDWVLDIFCNFRGAGWNWRTSALSPPPKWIQEQLHRNSFDPPRHSNKVRPGQTKLYETRREMLVTNAKTLVTAYIILDAIKTLMMHDPYFWGLIDRKPPSYFPVWITQSPVLVRVYRLFLTQMAIKWALQGIFALGPLFFSGLLGPSMLGARAEPWMYPETWGTYDVVLDRGVGGWWSSWWHQTFRFAFEQPSRKLIQIVGMDPRSPIAKLIQLFIAFGLSGFVHASGSYTCAGSTEPIHGPVVFFLLQALGIFLEALVTHSLCKTGIQHRMPRVITRAITFLYVHVWFYFTAPLLANDFARGGVWLFEPIPISPLRGLGFGLEEDGFFCWRGTLASWHSDSRWWRRGVAL</sequence>
<dbReference type="InterPro" id="IPR044851">
    <property type="entry name" value="Wax_synthase"/>
</dbReference>
<reference evidence="9 10" key="1">
    <citation type="journal article" date="2018" name="Front. Microbiol.">
        <title>Genome-Wide Analysis of Corynespora cassiicola Leaf Fall Disease Putative Effectors.</title>
        <authorList>
            <person name="Lopez D."/>
            <person name="Ribeiro S."/>
            <person name="Label P."/>
            <person name="Fumanal B."/>
            <person name="Venisse J.S."/>
            <person name="Kohler A."/>
            <person name="de Oliveira R.R."/>
            <person name="Labutti K."/>
            <person name="Lipzen A."/>
            <person name="Lail K."/>
            <person name="Bauer D."/>
            <person name="Ohm R.A."/>
            <person name="Barry K.W."/>
            <person name="Spatafora J."/>
            <person name="Grigoriev I.V."/>
            <person name="Martin F.M."/>
            <person name="Pujade-Renaud V."/>
        </authorList>
    </citation>
    <scope>NUCLEOTIDE SEQUENCE [LARGE SCALE GENOMIC DNA]</scope>
    <source>
        <strain evidence="9 10">Philippines</strain>
    </source>
</reference>
<accession>A0A2T2P0K2</accession>
<feature type="transmembrane region" description="Helical" evidence="7">
    <location>
        <begin position="400"/>
        <end position="420"/>
    </location>
</feature>
<evidence type="ECO:0000256" key="6">
    <source>
        <dbReference type="ARBA" id="ARBA00023136"/>
    </source>
</evidence>